<keyword evidence="1" id="KW-0805">Transcription regulation</keyword>
<dbReference type="EMBL" id="QOCW01000021">
    <property type="protein sequence ID" value="RBW68375.1"/>
    <property type="molecule type" value="Genomic_DNA"/>
</dbReference>
<dbReference type="PANTHER" id="PTHR30146:SF109">
    <property type="entry name" value="HTH-TYPE TRANSCRIPTIONAL REGULATOR GALS"/>
    <property type="match status" value="1"/>
</dbReference>
<keyword evidence="7" id="KW-1185">Reference proteome</keyword>
<feature type="domain" description="HTH lacI-type" evidence="4">
    <location>
        <begin position="3"/>
        <end position="57"/>
    </location>
</feature>
<evidence type="ECO:0000259" key="4">
    <source>
        <dbReference type="PROSITE" id="PS50932"/>
    </source>
</evidence>
<dbReference type="Pfam" id="PF00356">
    <property type="entry name" value="LacI"/>
    <property type="match status" value="1"/>
</dbReference>
<dbReference type="Proteomes" id="UP000253314">
    <property type="component" value="Unassembled WGS sequence"/>
</dbReference>
<dbReference type="Gene3D" id="3.40.50.2300">
    <property type="match status" value="2"/>
</dbReference>
<protein>
    <submittedName>
        <fullName evidence="6">LacI family transcriptional regulator</fullName>
    </submittedName>
</protein>
<dbReference type="InterPro" id="IPR001761">
    <property type="entry name" value="Peripla_BP/Lac1_sug-bd_dom"/>
</dbReference>
<dbReference type="GO" id="GO:0000976">
    <property type="term" value="F:transcription cis-regulatory region binding"/>
    <property type="evidence" value="ECO:0007669"/>
    <property type="project" value="TreeGrafter"/>
</dbReference>
<dbReference type="SMART" id="SM00354">
    <property type="entry name" value="HTH_LACI"/>
    <property type="match status" value="1"/>
</dbReference>
<proteinExistence type="predicted"/>
<dbReference type="Pfam" id="PF00532">
    <property type="entry name" value="Peripla_BP_1"/>
    <property type="match status" value="1"/>
</dbReference>
<dbReference type="RefSeq" id="WP_113807274.1">
    <property type="nucleotide sequence ID" value="NZ_QOCW01000021.1"/>
</dbReference>
<dbReference type="GO" id="GO:0003700">
    <property type="term" value="F:DNA-binding transcription factor activity"/>
    <property type="evidence" value="ECO:0007669"/>
    <property type="project" value="TreeGrafter"/>
</dbReference>
<dbReference type="PANTHER" id="PTHR30146">
    <property type="entry name" value="LACI-RELATED TRANSCRIPTIONAL REPRESSOR"/>
    <property type="match status" value="1"/>
</dbReference>
<evidence type="ECO:0000256" key="1">
    <source>
        <dbReference type="ARBA" id="ARBA00023015"/>
    </source>
</evidence>
<dbReference type="InterPro" id="IPR010982">
    <property type="entry name" value="Lambda_DNA-bd_dom_sf"/>
</dbReference>
<dbReference type="Gene3D" id="1.10.260.40">
    <property type="entry name" value="lambda repressor-like DNA-binding domains"/>
    <property type="match status" value="1"/>
</dbReference>
<dbReference type="OrthoDB" id="9796186at2"/>
<organism evidence="6 7">
    <name type="scientific">Bacillus taeanensis</name>
    <dbReference type="NCBI Taxonomy" id="273032"/>
    <lineage>
        <taxon>Bacteria</taxon>
        <taxon>Bacillati</taxon>
        <taxon>Bacillota</taxon>
        <taxon>Bacilli</taxon>
        <taxon>Bacillales</taxon>
        <taxon>Bacillaceae</taxon>
        <taxon>Bacillus</taxon>
    </lineage>
</organism>
<comment type="caution">
    <text evidence="6">The sequence shown here is derived from an EMBL/GenBank/DDBJ whole genome shotgun (WGS) entry which is preliminary data.</text>
</comment>
<feature type="domain" description="HTH cro/C1-type" evidence="5">
    <location>
        <begin position="2"/>
        <end position="47"/>
    </location>
</feature>
<dbReference type="CDD" id="cd06267">
    <property type="entry name" value="PBP1_LacI_sugar_binding-like"/>
    <property type="match status" value="1"/>
</dbReference>
<dbReference type="CDD" id="cd01392">
    <property type="entry name" value="HTH_LacI"/>
    <property type="match status" value="1"/>
</dbReference>
<dbReference type="InterPro" id="IPR000843">
    <property type="entry name" value="HTH_LacI"/>
</dbReference>
<evidence type="ECO:0000256" key="2">
    <source>
        <dbReference type="ARBA" id="ARBA00023125"/>
    </source>
</evidence>
<dbReference type="PROSITE" id="PS50932">
    <property type="entry name" value="HTH_LACI_2"/>
    <property type="match status" value="1"/>
</dbReference>
<dbReference type="AlphaFoldDB" id="A0A366XTA2"/>
<dbReference type="SUPFAM" id="SSF47413">
    <property type="entry name" value="lambda repressor-like DNA-binding domains"/>
    <property type="match status" value="1"/>
</dbReference>
<dbReference type="PROSITE" id="PS50943">
    <property type="entry name" value="HTH_CROC1"/>
    <property type="match status" value="1"/>
</dbReference>
<sequence>MKVTMKQIAKESGVSIATVSHVINGTKRISEEKHQKIMEIIKKYNYVPNFSAKNLRQQSTKTAGLIVPSFPDSYVTGYINGIQDRARELDYNLLFVNTNEDTEYEKKTVNLLHSKMVDGIILSPTSMDARYLDRLIEEDFPVVLISRYDPRLKNTPWVTPEDFQAGYDATTHLIQHGHEKIGLIYAVPNVTPTIHRIDGYKRALEQHNIPFNENYLELGYATVDGGASAARALLNRQPDITALFILSDLMTIGVISACKELTLRIPEDIALIGFGDFASAKIIDPPVTNINLPPDTIGKTAFDVLINKINNPSYNKHIQLPTSLIIRKSCGC</sequence>
<gene>
    <name evidence="6" type="ORF">DS031_17075</name>
</gene>
<evidence type="ECO:0000259" key="5">
    <source>
        <dbReference type="PROSITE" id="PS50943"/>
    </source>
</evidence>
<name>A0A366XTA2_9BACI</name>
<evidence type="ECO:0000313" key="7">
    <source>
        <dbReference type="Proteomes" id="UP000253314"/>
    </source>
</evidence>
<reference evidence="6 7" key="1">
    <citation type="submission" date="2018-07" db="EMBL/GenBank/DDBJ databases">
        <title>Lottiidibacillus patelloidae gen. nov., sp. nov., isolated from the intestinal tract of a marine limpet and the reclassification of B. taeanensis BH030017T, B. algicola KMM 3737T and B. hwajinpoensis SW-72T as genus Lottiidibacillus.</title>
        <authorList>
            <person name="Liu R."/>
            <person name="Huang Z."/>
        </authorList>
    </citation>
    <scope>NUCLEOTIDE SEQUENCE [LARGE SCALE GENOMIC DNA]</scope>
    <source>
        <strain evidence="6 7">BH030017</strain>
    </source>
</reference>
<evidence type="ECO:0000313" key="6">
    <source>
        <dbReference type="EMBL" id="RBW68375.1"/>
    </source>
</evidence>
<keyword evidence="3" id="KW-0804">Transcription</keyword>
<accession>A0A366XTA2</accession>
<dbReference type="SUPFAM" id="SSF53822">
    <property type="entry name" value="Periplasmic binding protein-like I"/>
    <property type="match status" value="1"/>
</dbReference>
<evidence type="ECO:0000256" key="3">
    <source>
        <dbReference type="ARBA" id="ARBA00023163"/>
    </source>
</evidence>
<keyword evidence="2" id="KW-0238">DNA-binding</keyword>
<dbReference type="InterPro" id="IPR001387">
    <property type="entry name" value="Cro/C1-type_HTH"/>
</dbReference>
<dbReference type="InterPro" id="IPR028082">
    <property type="entry name" value="Peripla_BP_I"/>
</dbReference>